<keyword evidence="2" id="KW-0812">Transmembrane</keyword>
<proteinExistence type="predicted"/>
<dbReference type="EMBL" id="VSSQ01032638">
    <property type="protein sequence ID" value="MPM83960.1"/>
    <property type="molecule type" value="Genomic_DNA"/>
</dbReference>
<keyword evidence="2" id="KW-1133">Transmembrane helix</keyword>
<gene>
    <name evidence="3" type="ORF">SDC9_131030</name>
</gene>
<keyword evidence="2" id="KW-0472">Membrane</keyword>
<feature type="compositionally biased region" description="Polar residues" evidence="1">
    <location>
        <begin position="45"/>
        <end position="63"/>
    </location>
</feature>
<feature type="compositionally biased region" description="Basic residues" evidence="1">
    <location>
        <begin position="64"/>
        <end position="74"/>
    </location>
</feature>
<evidence type="ECO:0000256" key="1">
    <source>
        <dbReference type="SAM" id="MobiDB-lite"/>
    </source>
</evidence>
<reference evidence="3" key="1">
    <citation type="submission" date="2019-08" db="EMBL/GenBank/DDBJ databases">
        <authorList>
            <person name="Kucharzyk K."/>
            <person name="Murdoch R.W."/>
            <person name="Higgins S."/>
            <person name="Loffler F."/>
        </authorList>
    </citation>
    <scope>NUCLEOTIDE SEQUENCE</scope>
</reference>
<evidence type="ECO:0000313" key="3">
    <source>
        <dbReference type="EMBL" id="MPM83960.1"/>
    </source>
</evidence>
<organism evidence="3">
    <name type="scientific">bioreactor metagenome</name>
    <dbReference type="NCBI Taxonomy" id="1076179"/>
    <lineage>
        <taxon>unclassified sequences</taxon>
        <taxon>metagenomes</taxon>
        <taxon>ecological metagenomes</taxon>
    </lineage>
</organism>
<feature type="region of interest" description="Disordered" evidence="1">
    <location>
        <begin position="45"/>
        <end position="74"/>
    </location>
</feature>
<sequence>MFEVNPAHPAVFGILDGNSHPGMVFIFGILFVVIGHHREVLHTGMSNSTRPPVTNHLSFTKGSIQRHGKRHIHR</sequence>
<name>A0A645D394_9ZZZZ</name>
<accession>A0A645D394</accession>
<protein>
    <submittedName>
        <fullName evidence="3">Uncharacterized protein</fullName>
    </submittedName>
</protein>
<feature type="transmembrane region" description="Helical" evidence="2">
    <location>
        <begin position="20"/>
        <end position="37"/>
    </location>
</feature>
<comment type="caution">
    <text evidence="3">The sequence shown here is derived from an EMBL/GenBank/DDBJ whole genome shotgun (WGS) entry which is preliminary data.</text>
</comment>
<dbReference type="AlphaFoldDB" id="A0A645D394"/>
<evidence type="ECO:0000256" key="2">
    <source>
        <dbReference type="SAM" id="Phobius"/>
    </source>
</evidence>